<accession>A0A1S1LZH7</accession>
<proteinExistence type="predicted"/>
<reference evidence="1 2" key="1">
    <citation type="submission" date="2016-10" db="EMBL/GenBank/DDBJ databases">
        <title>Evaluation of Human, Veterinary and Environmental Mycobacterium chelonae Isolates by Core Genome Phylogenomic Analysis, Targeted Gene Comparison, and Anti-microbial Susceptibility Patterns: A Tale of Mistaken Identities.</title>
        <authorList>
            <person name="Fogelson S.B."/>
            <person name="Camus A.C."/>
            <person name="Lorenz W."/>
            <person name="Vasireddy R."/>
            <person name="Vasireddy S."/>
            <person name="Smith T."/>
            <person name="Brown-Elliott B.A."/>
            <person name="Wallace R.J.Jr."/>
            <person name="Hasan N.A."/>
            <person name="Reischl U."/>
            <person name="Sanchez S."/>
        </authorList>
    </citation>
    <scope>NUCLEOTIDE SEQUENCE [LARGE SCALE GENOMIC DNA]</scope>
    <source>
        <strain evidence="1 2">15518</strain>
    </source>
</reference>
<protein>
    <recommendedName>
        <fullName evidence="3">HNH nuclease domain-containing protein</fullName>
    </recommendedName>
</protein>
<evidence type="ECO:0000313" key="1">
    <source>
        <dbReference type="EMBL" id="OHU76048.1"/>
    </source>
</evidence>
<sequence>MTERSEFVVDPVVHRREIARFRAKVVRGPKPSDCDIWTGAIADSGYGRFWVNRPGGPVVISAHRYALALELGVIRAGECARHVTCDNPVCVRSRRDAGAPHIVIGTQLDNMLDMARKGRGGRHLFMSMRERAVRARALRAAVSGGWDDAAVRAALMESGEPTLFD</sequence>
<dbReference type="SUPFAM" id="SSF54060">
    <property type="entry name" value="His-Me finger endonucleases"/>
    <property type="match status" value="1"/>
</dbReference>
<dbReference type="AlphaFoldDB" id="A0A1S1LZH7"/>
<organism evidence="1 2">
    <name type="scientific">Mycobacteroides chelonae</name>
    <name type="common">Mycobacterium chelonae</name>
    <dbReference type="NCBI Taxonomy" id="1774"/>
    <lineage>
        <taxon>Bacteria</taxon>
        <taxon>Bacillati</taxon>
        <taxon>Actinomycetota</taxon>
        <taxon>Actinomycetes</taxon>
        <taxon>Mycobacteriales</taxon>
        <taxon>Mycobacteriaceae</taxon>
        <taxon>Mycobacteroides</taxon>
    </lineage>
</organism>
<comment type="caution">
    <text evidence="1">The sequence shown here is derived from an EMBL/GenBank/DDBJ whole genome shotgun (WGS) entry which is preliminary data.</text>
</comment>
<evidence type="ECO:0000313" key="2">
    <source>
        <dbReference type="Proteomes" id="UP000179441"/>
    </source>
</evidence>
<name>A0A1S1LZH7_MYCCH</name>
<keyword evidence="2" id="KW-1185">Reference proteome</keyword>
<evidence type="ECO:0008006" key="3">
    <source>
        <dbReference type="Google" id="ProtNLM"/>
    </source>
</evidence>
<dbReference type="Proteomes" id="UP000179441">
    <property type="component" value="Unassembled WGS sequence"/>
</dbReference>
<dbReference type="InterPro" id="IPR044925">
    <property type="entry name" value="His-Me_finger_sf"/>
</dbReference>
<dbReference type="EMBL" id="MLIS01000004">
    <property type="protein sequence ID" value="OHU76048.1"/>
    <property type="molecule type" value="Genomic_DNA"/>
</dbReference>
<gene>
    <name evidence="1" type="ORF">BKG84_24440</name>
</gene>
<dbReference type="RefSeq" id="WP_070952753.1">
    <property type="nucleotide sequence ID" value="NZ_MLIS01000004.1"/>
</dbReference>